<evidence type="ECO:0000313" key="3">
    <source>
        <dbReference type="Proteomes" id="UP000243686"/>
    </source>
</evidence>
<accession>A0A1S8WKN8</accession>
<feature type="non-terminal residue" evidence="2">
    <location>
        <position position="1"/>
    </location>
</feature>
<keyword evidence="3" id="KW-1185">Reference proteome</keyword>
<protein>
    <recommendedName>
        <fullName evidence="1">Endonuclease/exonuclease/phosphatase domain-containing protein</fullName>
    </recommendedName>
</protein>
<dbReference type="PANTHER" id="PTHR33395:SF22">
    <property type="entry name" value="REVERSE TRANSCRIPTASE DOMAIN-CONTAINING PROTEIN"/>
    <property type="match status" value="1"/>
</dbReference>
<dbReference type="PANTHER" id="PTHR33395">
    <property type="entry name" value="TRANSCRIPTASE, PUTATIVE-RELATED-RELATED"/>
    <property type="match status" value="1"/>
</dbReference>
<dbReference type="GO" id="GO:0007508">
    <property type="term" value="P:larval heart development"/>
    <property type="evidence" value="ECO:0007669"/>
    <property type="project" value="TreeGrafter"/>
</dbReference>
<dbReference type="PRINTS" id="PR01345">
    <property type="entry name" value="CERVTRCPTASE"/>
</dbReference>
<dbReference type="GO" id="GO:0003824">
    <property type="term" value="F:catalytic activity"/>
    <property type="evidence" value="ECO:0007669"/>
    <property type="project" value="InterPro"/>
</dbReference>
<dbReference type="InterPro" id="IPR005135">
    <property type="entry name" value="Endo/exonuclease/phosphatase"/>
</dbReference>
<name>A0A1S8WKN8_OPIVI</name>
<dbReference type="InterPro" id="IPR036691">
    <property type="entry name" value="Endo/exonu/phosph_ase_sf"/>
</dbReference>
<reference evidence="2 3" key="1">
    <citation type="submission" date="2015-03" db="EMBL/GenBank/DDBJ databases">
        <title>Draft genome of the nematode, Opisthorchis viverrini.</title>
        <authorList>
            <person name="Mitreva M."/>
        </authorList>
    </citation>
    <scope>NUCLEOTIDE SEQUENCE [LARGE SCALE GENOMIC DNA]</scope>
    <source>
        <strain evidence="2">Khon Kaen</strain>
    </source>
</reference>
<feature type="domain" description="Endonuclease/exonuclease/phosphatase" evidence="1">
    <location>
        <begin position="60"/>
        <end position="170"/>
    </location>
</feature>
<dbReference type="Proteomes" id="UP000243686">
    <property type="component" value="Unassembled WGS sequence"/>
</dbReference>
<proteinExistence type="predicted"/>
<feature type="non-terminal residue" evidence="2">
    <location>
        <position position="778"/>
    </location>
</feature>
<dbReference type="GO" id="GO:0061343">
    <property type="term" value="P:cell adhesion involved in heart morphogenesis"/>
    <property type="evidence" value="ECO:0007669"/>
    <property type="project" value="TreeGrafter"/>
</dbReference>
<dbReference type="Pfam" id="PF14529">
    <property type="entry name" value="Exo_endo_phos_2"/>
    <property type="match status" value="1"/>
</dbReference>
<dbReference type="SUPFAM" id="SSF56219">
    <property type="entry name" value="DNase I-like"/>
    <property type="match status" value="1"/>
</dbReference>
<sequence length="778" mass="89195">VKLPGYEHFRCDRQQRLHGGVLLYVKSDIRCRLQNTYLSNDCYCEQIWCKIITTRGNFHVGVLYRSPANISSDWITRAQNNLCARNVLLMGDFNFPHVNWSSYTAGLGCTNLETTFLNTVLEMGLIKHVHQPTRSLPYQVPSCLDLLFTQAGQRLDYVSVSEPLGTSDHTTLFTYLRLPHHRTPPRLPQRNVWKTDFDVLLIAANSMDWTLPTGGSVDTCWLSLKDQISWLCDLYTPVRHCKSDRCRPPWFDRELVTLTKRRRKLWKRYRQSRDPMDYATYKTQQNAKLMKTLSPNRSKQRPKGFLLMSTEISNPLMSYRTYKIKMAISSHTPRGPLSLPATSVYATNPSRDSHTGSCAVRSDSLACCTEKVCSLLLSLNTAKSAGPDGLHPVILKTLAPVIAPAVTTLYNKSLADGVLPQEWKDSVVRPFPNGGDLSRVTNYSPICLTPILAKVLEKIGTVLGAVLFLLHVNDLPVVLQSSSLLFADDLKIWKPIECDEDRVALQLDLERLVAWSSERGLPINPAKLEYICLEKPTSYRVYHLDGQKLKSVSSIRDLGVQIRYDLKSKDHTSAVYKKSLRILWALKRSFSMWTEELVLKLYPTMIRPILEYGAPAFSPLTKAKARKLERVQHLVTKMVPSLRCLSYSERCSKLKLFTLEYRRLRIDLAYVFRVLCLNHFPKLMFLFDIPTTNITRGHRFKHTRTYTHVHACHMHGQCASWEQFLSLHCVIYRKMPFSQKQFKFSNVIWMKIYLIYVSVGISPPLWSRKSAIPLADQG</sequence>
<evidence type="ECO:0000259" key="1">
    <source>
        <dbReference type="Pfam" id="PF14529"/>
    </source>
</evidence>
<dbReference type="GO" id="GO:0031012">
    <property type="term" value="C:extracellular matrix"/>
    <property type="evidence" value="ECO:0007669"/>
    <property type="project" value="TreeGrafter"/>
</dbReference>
<organism evidence="2 3">
    <name type="scientific">Opisthorchis viverrini</name>
    <name type="common">Southeast Asian liver fluke</name>
    <dbReference type="NCBI Taxonomy" id="6198"/>
    <lineage>
        <taxon>Eukaryota</taxon>
        <taxon>Metazoa</taxon>
        <taxon>Spiralia</taxon>
        <taxon>Lophotrochozoa</taxon>
        <taxon>Platyhelminthes</taxon>
        <taxon>Trematoda</taxon>
        <taxon>Digenea</taxon>
        <taxon>Opisthorchiida</taxon>
        <taxon>Opisthorchiata</taxon>
        <taxon>Opisthorchiidae</taxon>
        <taxon>Opisthorchis</taxon>
    </lineage>
</organism>
<dbReference type="AlphaFoldDB" id="A0A1S8WKN8"/>
<dbReference type="EMBL" id="KV906281">
    <property type="protein sequence ID" value="OON14999.1"/>
    <property type="molecule type" value="Genomic_DNA"/>
</dbReference>
<gene>
    <name evidence="2" type="ORF">X801_09203</name>
</gene>
<dbReference type="Gene3D" id="3.60.10.10">
    <property type="entry name" value="Endonuclease/exonuclease/phosphatase"/>
    <property type="match status" value="1"/>
</dbReference>
<evidence type="ECO:0000313" key="2">
    <source>
        <dbReference type="EMBL" id="OON14999.1"/>
    </source>
</evidence>